<dbReference type="InterPro" id="IPR001322">
    <property type="entry name" value="Lamin_tail_dom"/>
</dbReference>
<dbReference type="AlphaFoldDB" id="A0A090W5W9"/>
<evidence type="ECO:0000313" key="7">
    <source>
        <dbReference type="Proteomes" id="UP000029644"/>
    </source>
</evidence>
<accession>A0A090W5W9</accession>
<feature type="domain" description="LTD" evidence="3">
    <location>
        <begin position="15"/>
        <end position="190"/>
    </location>
</feature>
<dbReference type="EMBL" id="BBNQ01000008">
    <property type="protein sequence ID" value="GAL62907.1"/>
    <property type="molecule type" value="Genomic_DNA"/>
</dbReference>
<keyword evidence="1 2" id="KW-0732">Signal</keyword>
<dbReference type="PROSITE" id="PS51841">
    <property type="entry name" value="LTD"/>
    <property type="match status" value="1"/>
</dbReference>
<reference evidence="6 7" key="1">
    <citation type="journal article" date="2014" name="Genome Announc.">
        <title>Draft Genome Sequences of Marine Flavobacterium Algibacter lectus Strains SS8 and NR4.</title>
        <authorList>
            <person name="Takatani N."/>
            <person name="Nakanishi M."/>
            <person name="Meirelles P."/>
            <person name="Mino S."/>
            <person name="Suda W."/>
            <person name="Oshima K."/>
            <person name="Hattori M."/>
            <person name="Ohkuma M."/>
            <person name="Hosokawa M."/>
            <person name="Miyashita K."/>
            <person name="Thompson F.L."/>
            <person name="Niwa A."/>
            <person name="Sawabe T."/>
            <person name="Sawabe T."/>
        </authorList>
    </citation>
    <scope>NUCLEOTIDE SEQUENCE [LARGE SCALE GENOMIC DNA]</scope>
    <source>
        <strain evidence="5">JCM 19274</strain>
        <strain evidence="4 7">JCM 19300</strain>
        <strain evidence="6">JCM19274</strain>
    </source>
</reference>
<proteinExistence type="predicted"/>
<sequence length="353" mass="37781">MKTKLLFLFSFMLAAFAHAQFTSSPGDIIFTEFLPDPSTSSEAQGEWFEIMNTTSADIDIEGWTIRDGSSSKRSHLIIGSLIVPANGYLLLTSNSDAAVNGGLVSSYQYGVISPTPLVSGSGTGSNFPTFNNSNSFDDGVGGCNSSVDEDGIDDEIDGLRLLMPIISDPEVDTTDFVEIDRFEYDFGYNATNLAGSGKPDGIPNLQLLPSWDGSFTQLSGSSCYNGNASLDDDVSVQLVNGSWVFSDPSVGVYGSTSYYGTPGAANTNVLSVDKNVLASKFKIYPNPAQDHIKIDTDNVNVSSVEMFSIVGKRLISEKNLVNNKLDISSLNSGVYLLKINALEGSLVKKIIVE</sequence>
<evidence type="ECO:0000313" key="5">
    <source>
        <dbReference type="EMBL" id="GAL79584.1"/>
    </source>
</evidence>
<evidence type="ECO:0000256" key="2">
    <source>
        <dbReference type="SAM" id="SignalP"/>
    </source>
</evidence>
<protein>
    <recommendedName>
        <fullName evidence="3">LTD domain-containing protein</fullName>
    </recommendedName>
</protein>
<dbReference type="OrthoDB" id="1056765at2"/>
<dbReference type="Pfam" id="PF00932">
    <property type="entry name" value="LTD"/>
    <property type="match status" value="1"/>
</dbReference>
<gene>
    <name evidence="5" type="ORF">JCM19274_2996</name>
    <name evidence="4" type="ORF">JCM19300_3475</name>
</gene>
<feature type="signal peptide" evidence="2">
    <location>
        <begin position="1"/>
        <end position="19"/>
    </location>
</feature>
<evidence type="ECO:0000256" key="1">
    <source>
        <dbReference type="ARBA" id="ARBA00022729"/>
    </source>
</evidence>
<dbReference type="Proteomes" id="UP000029644">
    <property type="component" value="Unassembled WGS sequence"/>
</dbReference>
<name>A0A090W5W9_9FLAO</name>
<dbReference type="NCBIfam" id="TIGR04183">
    <property type="entry name" value="Por_Secre_tail"/>
    <property type="match status" value="1"/>
</dbReference>
<dbReference type="InterPro" id="IPR026444">
    <property type="entry name" value="Secre_tail"/>
</dbReference>
<evidence type="ECO:0000313" key="4">
    <source>
        <dbReference type="EMBL" id="GAL62907.1"/>
    </source>
</evidence>
<evidence type="ECO:0000313" key="6">
    <source>
        <dbReference type="Proteomes" id="UP000029643"/>
    </source>
</evidence>
<comment type="caution">
    <text evidence="4">The sequence shown here is derived from an EMBL/GenBank/DDBJ whole genome shotgun (WGS) entry which is preliminary data.</text>
</comment>
<dbReference type="InterPro" id="IPR036415">
    <property type="entry name" value="Lamin_tail_dom_sf"/>
</dbReference>
<dbReference type="Proteomes" id="UP000029643">
    <property type="component" value="Unassembled WGS sequence"/>
</dbReference>
<dbReference type="Gene3D" id="2.60.40.1260">
    <property type="entry name" value="Lamin Tail domain"/>
    <property type="match status" value="1"/>
</dbReference>
<dbReference type="SUPFAM" id="SSF74853">
    <property type="entry name" value="Lamin A/C globular tail domain"/>
    <property type="match status" value="1"/>
</dbReference>
<feature type="chain" id="PRO_5007382866" description="LTD domain-containing protein" evidence="2">
    <location>
        <begin position="20"/>
        <end position="353"/>
    </location>
</feature>
<dbReference type="EMBL" id="BBNU01000007">
    <property type="protein sequence ID" value="GAL79584.1"/>
    <property type="molecule type" value="Genomic_DNA"/>
</dbReference>
<organism evidence="4 7">
    <name type="scientific">Algibacter lectus</name>
    <dbReference type="NCBI Taxonomy" id="221126"/>
    <lineage>
        <taxon>Bacteria</taxon>
        <taxon>Pseudomonadati</taxon>
        <taxon>Bacteroidota</taxon>
        <taxon>Flavobacteriia</taxon>
        <taxon>Flavobacteriales</taxon>
        <taxon>Flavobacteriaceae</taxon>
        <taxon>Algibacter</taxon>
    </lineage>
</organism>
<dbReference type="RefSeq" id="WP_042497551.1">
    <property type="nucleotide sequence ID" value="NZ_BBNQ01000008.1"/>
</dbReference>
<evidence type="ECO:0000259" key="3">
    <source>
        <dbReference type="PROSITE" id="PS51841"/>
    </source>
</evidence>
<dbReference type="STRING" id="221126.SAMN04489722_10421"/>
<dbReference type="Pfam" id="PF18962">
    <property type="entry name" value="Por_Secre_tail"/>
    <property type="match status" value="1"/>
</dbReference>